<name>A0AAN8TSE1_SOLBU</name>
<keyword evidence="2" id="KW-1185">Reference proteome</keyword>
<protein>
    <submittedName>
        <fullName evidence="1">Uncharacterized protein</fullName>
    </submittedName>
</protein>
<sequence length="70" mass="7749">MLALEDEVNMVMGQYLGAVEEDLTSVYSDASFLSKTLAAGTHRQRLLPLQPRHSGLGADLSVHRYHKPLL</sequence>
<proteinExistence type="predicted"/>
<dbReference type="Proteomes" id="UP001371456">
    <property type="component" value="Unassembled WGS sequence"/>
</dbReference>
<organism evidence="1 2">
    <name type="scientific">Solanum bulbocastanum</name>
    <name type="common">Wild potato</name>
    <dbReference type="NCBI Taxonomy" id="147425"/>
    <lineage>
        <taxon>Eukaryota</taxon>
        <taxon>Viridiplantae</taxon>
        <taxon>Streptophyta</taxon>
        <taxon>Embryophyta</taxon>
        <taxon>Tracheophyta</taxon>
        <taxon>Spermatophyta</taxon>
        <taxon>Magnoliopsida</taxon>
        <taxon>eudicotyledons</taxon>
        <taxon>Gunneridae</taxon>
        <taxon>Pentapetalae</taxon>
        <taxon>asterids</taxon>
        <taxon>lamiids</taxon>
        <taxon>Solanales</taxon>
        <taxon>Solanaceae</taxon>
        <taxon>Solanoideae</taxon>
        <taxon>Solaneae</taxon>
        <taxon>Solanum</taxon>
    </lineage>
</organism>
<reference evidence="1 2" key="1">
    <citation type="submission" date="2024-02" db="EMBL/GenBank/DDBJ databases">
        <title>de novo genome assembly of Solanum bulbocastanum strain 11H21.</title>
        <authorList>
            <person name="Hosaka A.J."/>
        </authorList>
    </citation>
    <scope>NUCLEOTIDE SEQUENCE [LARGE SCALE GENOMIC DNA]</scope>
    <source>
        <tissue evidence="1">Young leaves</tissue>
    </source>
</reference>
<comment type="caution">
    <text evidence="1">The sequence shown here is derived from an EMBL/GenBank/DDBJ whole genome shotgun (WGS) entry which is preliminary data.</text>
</comment>
<dbReference type="AlphaFoldDB" id="A0AAN8TSE1"/>
<gene>
    <name evidence="1" type="ORF">RDI58_009598</name>
</gene>
<accession>A0AAN8TSE1</accession>
<evidence type="ECO:0000313" key="1">
    <source>
        <dbReference type="EMBL" id="KAK6790517.1"/>
    </source>
</evidence>
<dbReference type="EMBL" id="JBANQN010000004">
    <property type="protein sequence ID" value="KAK6790517.1"/>
    <property type="molecule type" value="Genomic_DNA"/>
</dbReference>
<evidence type="ECO:0000313" key="2">
    <source>
        <dbReference type="Proteomes" id="UP001371456"/>
    </source>
</evidence>